<gene>
    <name evidence="2" type="ORF">PHLGIDRAFT_373736</name>
</gene>
<dbReference type="HOGENOM" id="CLU_119673_0_0_1"/>
<protein>
    <submittedName>
        <fullName evidence="2">Uncharacterized protein</fullName>
    </submittedName>
</protein>
<evidence type="ECO:0000256" key="1">
    <source>
        <dbReference type="SAM" id="MobiDB-lite"/>
    </source>
</evidence>
<evidence type="ECO:0000313" key="3">
    <source>
        <dbReference type="Proteomes" id="UP000053257"/>
    </source>
</evidence>
<feature type="region of interest" description="Disordered" evidence="1">
    <location>
        <begin position="1"/>
        <end position="34"/>
    </location>
</feature>
<keyword evidence="3" id="KW-1185">Reference proteome</keyword>
<name>A0A0C3S0V4_PHLG1</name>
<proteinExistence type="predicted"/>
<sequence>MPSPRTASRNSNNVIRQTDQGGTSPQTPVTTPLPSIASDTVVQLESWPVPQVIIGFREHKIAYGRRAIMKLGRDDFLRFLYVRFVWVPVTVFGRVNRNQKLTDYAWEDSDFRTGASLMGTFYHTHGQDDVGKIKLGDLGWYEMINNIVRIDVEYSGNAVSQ</sequence>
<accession>A0A0C3S0V4</accession>
<organism evidence="2 3">
    <name type="scientific">Phlebiopsis gigantea (strain 11061_1 CR5-6)</name>
    <name type="common">White-rot fungus</name>
    <name type="synonym">Peniophora gigantea</name>
    <dbReference type="NCBI Taxonomy" id="745531"/>
    <lineage>
        <taxon>Eukaryota</taxon>
        <taxon>Fungi</taxon>
        <taxon>Dikarya</taxon>
        <taxon>Basidiomycota</taxon>
        <taxon>Agaricomycotina</taxon>
        <taxon>Agaricomycetes</taxon>
        <taxon>Polyporales</taxon>
        <taxon>Phanerochaetaceae</taxon>
        <taxon>Phlebiopsis</taxon>
    </lineage>
</organism>
<dbReference type="EMBL" id="KN840477">
    <property type="protein sequence ID" value="KIP08621.1"/>
    <property type="molecule type" value="Genomic_DNA"/>
</dbReference>
<dbReference type="OrthoDB" id="2986010at2759"/>
<evidence type="ECO:0000313" key="2">
    <source>
        <dbReference type="EMBL" id="KIP08621.1"/>
    </source>
</evidence>
<reference evidence="2 3" key="1">
    <citation type="journal article" date="2014" name="PLoS Genet.">
        <title>Analysis of the Phlebiopsis gigantea genome, transcriptome and secretome provides insight into its pioneer colonization strategies of wood.</title>
        <authorList>
            <person name="Hori C."/>
            <person name="Ishida T."/>
            <person name="Igarashi K."/>
            <person name="Samejima M."/>
            <person name="Suzuki H."/>
            <person name="Master E."/>
            <person name="Ferreira P."/>
            <person name="Ruiz-Duenas F.J."/>
            <person name="Held B."/>
            <person name="Canessa P."/>
            <person name="Larrondo L.F."/>
            <person name="Schmoll M."/>
            <person name="Druzhinina I.S."/>
            <person name="Kubicek C.P."/>
            <person name="Gaskell J.A."/>
            <person name="Kersten P."/>
            <person name="St John F."/>
            <person name="Glasner J."/>
            <person name="Sabat G."/>
            <person name="Splinter BonDurant S."/>
            <person name="Syed K."/>
            <person name="Yadav J."/>
            <person name="Mgbeahuruike A.C."/>
            <person name="Kovalchuk A."/>
            <person name="Asiegbu F.O."/>
            <person name="Lackner G."/>
            <person name="Hoffmeister D."/>
            <person name="Rencoret J."/>
            <person name="Gutierrez A."/>
            <person name="Sun H."/>
            <person name="Lindquist E."/>
            <person name="Barry K."/>
            <person name="Riley R."/>
            <person name="Grigoriev I.V."/>
            <person name="Henrissat B."/>
            <person name="Kues U."/>
            <person name="Berka R.M."/>
            <person name="Martinez A.T."/>
            <person name="Covert S.F."/>
            <person name="Blanchette R.A."/>
            <person name="Cullen D."/>
        </authorList>
    </citation>
    <scope>NUCLEOTIDE SEQUENCE [LARGE SCALE GENOMIC DNA]</scope>
    <source>
        <strain evidence="2 3">11061_1 CR5-6</strain>
    </source>
</reference>
<dbReference type="AlphaFoldDB" id="A0A0C3S0V4"/>
<dbReference type="Proteomes" id="UP000053257">
    <property type="component" value="Unassembled WGS sequence"/>
</dbReference>